<dbReference type="Proteomes" id="UP000233769">
    <property type="component" value="Chromosome tk0001"/>
</dbReference>
<gene>
    <name evidence="2" type="ORF">TK0001_3664</name>
</gene>
<evidence type="ECO:0000256" key="1">
    <source>
        <dbReference type="SAM" id="MobiDB-lite"/>
    </source>
</evidence>
<sequence>MPALSDVPDVEPPVPVDEPLPLLLAEDPPVPTVEELVPPPADEPPVPSVEPEPLPEPAEEPPVPTVEELVPPPADEPPVPVVEDDWAYASAALPMTKVLARAARRICLSMYSSKCFGCCGTKNGEVRNTVPRNMHRNRTKRCNERQINTASYWKRQKFSASS</sequence>
<dbReference type="AlphaFoldDB" id="A0A2N9ASH9"/>
<evidence type="ECO:0000313" key="2">
    <source>
        <dbReference type="EMBL" id="SOR30266.1"/>
    </source>
</evidence>
<name>A0A2N9ASH9_METEX</name>
<feature type="region of interest" description="Disordered" evidence="1">
    <location>
        <begin position="1"/>
        <end position="78"/>
    </location>
</feature>
<reference evidence="3" key="1">
    <citation type="submission" date="2017-10" db="EMBL/GenBank/DDBJ databases">
        <authorList>
            <person name="Regsiter A."/>
            <person name="William W."/>
        </authorList>
    </citation>
    <scope>NUCLEOTIDE SEQUENCE [LARGE SCALE GENOMIC DNA]</scope>
</reference>
<accession>A0A2N9ASH9</accession>
<organism evidence="2 3">
    <name type="scientific">Methylorubrum extorquens</name>
    <name type="common">Methylobacterium dichloromethanicum</name>
    <name type="synonym">Methylobacterium extorquens</name>
    <dbReference type="NCBI Taxonomy" id="408"/>
    <lineage>
        <taxon>Bacteria</taxon>
        <taxon>Pseudomonadati</taxon>
        <taxon>Pseudomonadota</taxon>
        <taxon>Alphaproteobacteria</taxon>
        <taxon>Hyphomicrobiales</taxon>
        <taxon>Methylobacteriaceae</taxon>
        <taxon>Methylorubrum</taxon>
    </lineage>
</organism>
<feature type="compositionally biased region" description="Low complexity" evidence="1">
    <location>
        <begin position="19"/>
        <end position="36"/>
    </location>
</feature>
<proteinExistence type="predicted"/>
<feature type="compositionally biased region" description="Pro residues" evidence="1">
    <location>
        <begin position="37"/>
        <end position="78"/>
    </location>
</feature>
<evidence type="ECO:0000313" key="3">
    <source>
        <dbReference type="Proteomes" id="UP000233769"/>
    </source>
</evidence>
<dbReference type="EMBL" id="LT962688">
    <property type="protein sequence ID" value="SOR30266.1"/>
    <property type="molecule type" value="Genomic_DNA"/>
</dbReference>
<protein>
    <submittedName>
        <fullName evidence="2">Uncharacterized protein</fullName>
    </submittedName>
</protein>